<dbReference type="GO" id="GO:0006811">
    <property type="term" value="P:monoatomic ion transport"/>
    <property type="evidence" value="ECO:0007669"/>
    <property type="project" value="UniProtKB-KW"/>
</dbReference>
<feature type="transmembrane region" description="Helical" evidence="12">
    <location>
        <begin position="297"/>
        <end position="316"/>
    </location>
</feature>
<evidence type="ECO:0000313" key="15">
    <source>
        <dbReference type="Proteomes" id="UP001634394"/>
    </source>
</evidence>
<dbReference type="CDD" id="cd18574">
    <property type="entry name" value="ABC_6TM_ABCB8_like"/>
    <property type="match status" value="1"/>
</dbReference>
<evidence type="ECO:0000313" key="14">
    <source>
        <dbReference type="EMBL" id="KAL3841399.1"/>
    </source>
</evidence>
<comment type="similarity">
    <text evidence="3">Belongs to the ABC transporter superfamily. ABCB family. Multidrug resistance exporter (TC 3.A.1.201) subfamily.</text>
</comment>
<accession>A0ABD3TW69</accession>
<evidence type="ECO:0000256" key="1">
    <source>
        <dbReference type="ARBA" id="ARBA00004141"/>
    </source>
</evidence>
<gene>
    <name evidence="14" type="ORF">ACJMK2_019551</name>
</gene>
<dbReference type="PANTHER" id="PTHR43394">
    <property type="entry name" value="ATP-DEPENDENT PERMEASE MDL1, MITOCHONDRIAL"/>
    <property type="match status" value="1"/>
</dbReference>
<keyword evidence="7" id="KW-0809">Transit peptide</keyword>
<evidence type="ECO:0000259" key="13">
    <source>
        <dbReference type="PROSITE" id="PS50929"/>
    </source>
</evidence>
<comment type="caution">
    <text evidence="14">The sequence shown here is derived from an EMBL/GenBank/DDBJ whole genome shotgun (WGS) entry which is preliminary data.</text>
</comment>
<dbReference type="PANTHER" id="PTHR43394:SF17">
    <property type="entry name" value="MITOCHONDRIAL POTASSIUM CHANNEL ATP-BINDING SUBUNIT"/>
    <property type="match status" value="1"/>
</dbReference>
<feature type="transmembrane region" description="Helical" evidence="12">
    <location>
        <begin position="273"/>
        <end position="291"/>
    </location>
</feature>
<keyword evidence="9" id="KW-0406">Ion transport</keyword>
<dbReference type="AlphaFoldDB" id="A0ABD3TW69"/>
<feature type="transmembrane region" description="Helical" evidence="12">
    <location>
        <begin position="337"/>
        <end position="369"/>
    </location>
</feature>
<dbReference type="Proteomes" id="UP001634394">
    <property type="component" value="Unassembled WGS sequence"/>
</dbReference>
<feature type="transmembrane region" description="Helical" evidence="12">
    <location>
        <begin position="196"/>
        <end position="220"/>
    </location>
</feature>
<dbReference type="Gene3D" id="3.40.50.300">
    <property type="entry name" value="P-loop containing nucleotide triphosphate hydrolases"/>
    <property type="match status" value="1"/>
</dbReference>
<keyword evidence="4" id="KW-0813">Transport</keyword>
<keyword evidence="10" id="KW-0496">Mitochondrion</keyword>
<evidence type="ECO:0000256" key="9">
    <source>
        <dbReference type="ARBA" id="ARBA00023065"/>
    </source>
</evidence>
<dbReference type="Gene3D" id="1.20.1560.10">
    <property type="entry name" value="ABC transporter type 1, transmembrane domain"/>
    <property type="match status" value="2"/>
</dbReference>
<reference evidence="14 15" key="1">
    <citation type="submission" date="2024-11" db="EMBL/GenBank/DDBJ databases">
        <title>Chromosome-level genome assembly of the freshwater bivalve Anodonta woodiana.</title>
        <authorList>
            <person name="Chen X."/>
        </authorList>
    </citation>
    <scope>NUCLEOTIDE SEQUENCE [LARGE SCALE GENOMIC DNA]</scope>
    <source>
        <strain evidence="14">MN2024</strain>
        <tissue evidence="14">Gills</tissue>
    </source>
</reference>
<name>A0ABD3TW69_SINWO</name>
<evidence type="ECO:0000256" key="7">
    <source>
        <dbReference type="ARBA" id="ARBA00022946"/>
    </source>
</evidence>
<keyword evidence="11 12" id="KW-0472">Membrane</keyword>
<evidence type="ECO:0000256" key="12">
    <source>
        <dbReference type="SAM" id="Phobius"/>
    </source>
</evidence>
<keyword evidence="6" id="KW-0999">Mitochondrion inner membrane</keyword>
<evidence type="ECO:0000256" key="11">
    <source>
        <dbReference type="ARBA" id="ARBA00023136"/>
    </source>
</evidence>
<feature type="transmembrane region" description="Helical" evidence="12">
    <location>
        <begin position="148"/>
        <end position="176"/>
    </location>
</feature>
<evidence type="ECO:0000256" key="4">
    <source>
        <dbReference type="ARBA" id="ARBA00022448"/>
    </source>
</evidence>
<sequence length="548" mass="60323">MNLLRSSTLLQQLIKSLTGKTCRFSQGNSYRHGLFSKDAVNSYKPVPFRTASSPWTIRLRTLLVKGLNQTLQKPGQQSKLWHHVRWTGSIGGITLYLAYSHGLFFKVSHCKAKHSNNRLSGLEADSQTDADFDWQGFLQLLKEDAWHLILAIVCALAAALVNIQIPLMLGGIVNIVTEFTREKVGNLVEEIRLPALKLIGAYILQGGFTFMYISILSNVGENLAAKMRTKLFESLLRQDIEFFDRHKTGELVDRLTSDVQDFKSSFKLCVSQGLRAVTQSIGCVVTLYMISPKLTGIVCLVIPVIIGIGSMLGSGLRKLSKKAQDQQEVEKARLLNFRLGLGIGAFQGVANVALNGIVLGTLFVGGLFMSQHEISAGDLMSFMIATQTVERSLAQLSVLFGQVVRGMGAGARVFEFINHPFTIPMTGGKKIPYHSLVGNIEFHHVSFSYPTRESQPVLKNFNLYIPGGQVVALVGVSGGGKSTVAALLERFYDIKDGQILIDGVDIKSLDPSWLRGRAIGYINQEPVLFAATVMENIRYGRPDATDQE</sequence>
<dbReference type="Pfam" id="PF00005">
    <property type="entry name" value="ABC_tran"/>
    <property type="match status" value="1"/>
</dbReference>
<dbReference type="InterPro" id="IPR039421">
    <property type="entry name" value="Type_1_exporter"/>
</dbReference>
<dbReference type="InterPro" id="IPR003439">
    <property type="entry name" value="ABC_transporter-like_ATP-bd"/>
</dbReference>
<dbReference type="InterPro" id="IPR027417">
    <property type="entry name" value="P-loop_NTPase"/>
</dbReference>
<feature type="domain" description="ABC transmembrane type-1" evidence="13">
    <location>
        <begin position="149"/>
        <end position="405"/>
    </location>
</feature>
<organism evidence="14 15">
    <name type="scientific">Sinanodonta woodiana</name>
    <name type="common">Chinese pond mussel</name>
    <name type="synonym">Anodonta woodiana</name>
    <dbReference type="NCBI Taxonomy" id="1069815"/>
    <lineage>
        <taxon>Eukaryota</taxon>
        <taxon>Metazoa</taxon>
        <taxon>Spiralia</taxon>
        <taxon>Lophotrochozoa</taxon>
        <taxon>Mollusca</taxon>
        <taxon>Bivalvia</taxon>
        <taxon>Autobranchia</taxon>
        <taxon>Heteroconchia</taxon>
        <taxon>Palaeoheterodonta</taxon>
        <taxon>Unionida</taxon>
        <taxon>Unionoidea</taxon>
        <taxon>Unionidae</taxon>
        <taxon>Unioninae</taxon>
        <taxon>Sinanodonta</taxon>
    </lineage>
</organism>
<keyword evidence="8 12" id="KW-1133">Transmembrane helix</keyword>
<evidence type="ECO:0000256" key="6">
    <source>
        <dbReference type="ARBA" id="ARBA00022792"/>
    </source>
</evidence>
<evidence type="ECO:0000256" key="8">
    <source>
        <dbReference type="ARBA" id="ARBA00022989"/>
    </source>
</evidence>
<dbReference type="SUPFAM" id="SSF90123">
    <property type="entry name" value="ABC transporter transmembrane region"/>
    <property type="match status" value="1"/>
</dbReference>
<dbReference type="InterPro" id="IPR036640">
    <property type="entry name" value="ABC1_TM_sf"/>
</dbReference>
<dbReference type="EMBL" id="JBJQND010000017">
    <property type="protein sequence ID" value="KAL3841399.1"/>
    <property type="molecule type" value="Genomic_DNA"/>
</dbReference>
<dbReference type="GO" id="GO:0005743">
    <property type="term" value="C:mitochondrial inner membrane"/>
    <property type="evidence" value="ECO:0007669"/>
    <property type="project" value="UniProtKB-SubCell"/>
</dbReference>
<dbReference type="InterPro" id="IPR011527">
    <property type="entry name" value="ABC1_TM_dom"/>
</dbReference>
<keyword evidence="5 12" id="KW-0812">Transmembrane</keyword>
<evidence type="ECO:0000256" key="3">
    <source>
        <dbReference type="ARBA" id="ARBA00007577"/>
    </source>
</evidence>
<feature type="non-terminal residue" evidence="14">
    <location>
        <position position="548"/>
    </location>
</feature>
<evidence type="ECO:0000256" key="5">
    <source>
        <dbReference type="ARBA" id="ARBA00022692"/>
    </source>
</evidence>
<evidence type="ECO:0000256" key="2">
    <source>
        <dbReference type="ARBA" id="ARBA00004273"/>
    </source>
</evidence>
<protein>
    <recommendedName>
        <fullName evidence="13">ABC transmembrane type-1 domain-containing protein</fullName>
    </recommendedName>
</protein>
<proteinExistence type="inferred from homology"/>
<dbReference type="Pfam" id="PF00664">
    <property type="entry name" value="ABC_membrane"/>
    <property type="match status" value="1"/>
</dbReference>
<keyword evidence="15" id="KW-1185">Reference proteome</keyword>
<dbReference type="FunFam" id="3.40.50.300:FF:006123">
    <property type="entry name" value="Predicted protein"/>
    <property type="match status" value="1"/>
</dbReference>
<comment type="subcellular location">
    <subcellularLocation>
        <location evidence="1">Membrane</location>
        <topology evidence="1">Multi-pass membrane protein</topology>
    </subcellularLocation>
    <subcellularLocation>
        <location evidence="2">Mitochondrion inner membrane</location>
    </subcellularLocation>
</comment>
<evidence type="ECO:0000256" key="10">
    <source>
        <dbReference type="ARBA" id="ARBA00023128"/>
    </source>
</evidence>
<dbReference type="SUPFAM" id="SSF52540">
    <property type="entry name" value="P-loop containing nucleoside triphosphate hydrolases"/>
    <property type="match status" value="1"/>
</dbReference>
<dbReference type="PROSITE" id="PS50929">
    <property type="entry name" value="ABC_TM1F"/>
    <property type="match status" value="1"/>
</dbReference>